<evidence type="ECO:0000313" key="2">
    <source>
        <dbReference type="EMBL" id="GCC41417.1"/>
    </source>
</evidence>
<sequence>MLPVTLGMYDCDSGGDCGTRYSRVWTFRNRLVKREHVPTKAPLQCPVCELWSRPLSLYRRPPRRTTVRPGRHQRSNYFPTKGREEFIHQLDKPGRRQQEKDYKYRERTTGRGQREKHIEASPGRGEVAEREIKRKNR</sequence>
<dbReference type="AlphaFoldDB" id="A0A401TFJ6"/>
<comment type="caution">
    <text evidence="2">The sequence shown here is derived from an EMBL/GenBank/DDBJ whole genome shotgun (WGS) entry which is preliminary data.</text>
</comment>
<keyword evidence="3" id="KW-1185">Reference proteome</keyword>
<reference evidence="2 3" key="1">
    <citation type="journal article" date="2018" name="Nat. Ecol. Evol.">
        <title>Shark genomes provide insights into elasmobranch evolution and the origin of vertebrates.</title>
        <authorList>
            <person name="Hara Y"/>
            <person name="Yamaguchi K"/>
            <person name="Onimaru K"/>
            <person name="Kadota M"/>
            <person name="Koyanagi M"/>
            <person name="Keeley SD"/>
            <person name="Tatsumi K"/>
            <person name="Tanaka K"/>
            <person name="Motone F"/>
            <person name="Kageyama Y"/>
            <person name="Nozu R"/>
            <person name="Adachi N"/>
            <person name="Nishimura O"/>
            <person name="Nakagawa R"/>
            <person name="Tanegashima C"/>
            <person name="Kiyatake I"/>
            <person name="Matsumoto R"/>
            <person name="Murakumo K"/>
            <person name="Nishida K"/>
            <person name="Terakita A"/>
            <person name="Kuratani S"/>
            <person name="Sato K"/>
            <person name="Hyodo S Kuraku.S."/>
        </authorList>
    </citation>
    <scope>NUCLEOTIDE SEQUENCE [LARGE SCALE GENOMIC DNA]</scope>
</reference>
<name>A0A401TFJ6_CHIPU</name>
<evidence type="ECO:0000313" key="3">
    <source>
        <dbReference type="Proteomes" id="UP000287033"/>
    </source>
</evidence>
<feature type="region of interest" description="Disordered" evidence="1">
    <location>
        <begin position="83"/>
        <end position="137"/>
    </location>
</feature>
<feature type="compositionally biased region" description="Basic and acidic residues" evidence="1">
    <location>
        <begin position="126"/>
        <end position="137"/>
    </location>
</feature>
<gene>
    <name evidence="2" type="ORF">chiPu_0025230</name>
</gene>
<feature type="compositionally biased region" description="Basic and acidic residues" evidence="1">
    <location>
        <begin position="83"/>
        <end position="119"/>
    </location>
</feature>
<dbReference type="EMBL" id="BEZZ01054697">
    <property type="protein sequence ID" value="GCC41417.1"/>
    <property type="molecule type" value="Genomic_DNA"/>
</dbReference>
<dbReference type="Proteomes" id="UP000287033">
    <property type="component" value="Unassembled WGS sequence"/>
</dbReference>
<evidence type="ECO:0000256" key="1">
    <source>
        <dbReference type="SAM" id="MobiDB-lite"/>
    </source>
</evidence>
<accession>A0A401TFJ6</accession>
<organism evidence="2 3">
    <name type="scientific">Chiloscyllium punctatum</name>
    <name type="common">Brownbanded bambooshark</name>
    <name type="synonym">Hemiscyllium punctatum</name>
    <dbReference type="NCBI Taxonomy" id="137246"/>
    <lineage>
        <taxon>Eukaryota</taxon>
        <taxon>Metazoa</taxon>
        <taxon>Chordata</taxon>
        <taxon>Craniata</taxon>
        <taxon>Vertebrata</taxon>
        <taxon>Chondrichthyes</taxon>
        <taxon>Elasmobranchii</taxon>
        <taxon>Galeomorphii</taxon>
        <taxon>Galeoidea</taxon>
        <taxon>Orectolobiformes</taxon>
        <taxon>Hemiscylliidae</taxon>
        <taxon>Chiloscyllium</taxon>
    </lineage>
</organism>
<proteinExistence type="predicted"/>
<protein>
    <submittedName>
        <fullName evidence="2">Uncharacterized protein</fullName>
    </submittedName>
</protein>